<sequence length="319" mass="37359">MLLISYAPQNHYCFNVDSKNPELLKEIKNLASCFPNVYVAEKQYEMNSNGKNGVNSFMECIKILKGKKWSYLILAQNDDIPMRTNKELVDIFTMAKGNIFMKFFASNEHWQRYDEDPNIWTYKNINIFNEGDKRNDNEEIMNKHIKLDIGFFASAFPRKTIDYITNNINITTLIELTNKDYYGVDEIVFSTLLINKELDVPGGIDPSCIKKVKDVKSSHPRHIKVDKSKENRCPTKSRYHDICDNGLETLNQISMSKSLFLYRIRPEFDYGALYCWANFMYQKMHLNKNNKINNSYTKNYNLLQFGNPSRGKHDHICNN</sequence>
<proteinExistence type="predicted"/>
<dbReference type="GO" id="GO:0016020">
    <property type="term" value="C:membrane"/>
    <property type="evidence" value="ECO:0007669"/>
    <property type="project" value="UniProtKB-SubCell"/>
</dbReference>
<protein>
    <submittedName>
        <fullName evidence="7">Uncharacterized protein</fullName>
    </submittedName>
</protein>
<evidence type="ECO:0000256" key="2">
    <source>
        <dbReference type="ARBA" id="ARBA00022676"/>
    </source>
</evidence>
<evidence type="ECO:0000313" key="7">
    <source>
        <dbReference type="WBParaSite" id="PTRK_0001767800.1"/>
    </source>
</evidence>
<keyword evidence="2" id="KW-0328">Glycosyltransferase</keyword>
<evidence type="ECO:0000256" key="5">
    <source>
        <dbReference type="ARBA" id="ARBA00023180"/>
    </source>
</evidence>
<keyword evidence="4" id="KW-0472">Membrane</keyword>
<comment type="subcellular location">
    <subcellularLocation>
        <location evidence="1">Membrane</location>
        <topology evidence="1">Single-pass type II membrane protein</topology>
    </subcellularLocation>
</comment>
<evidence type="ECO:0000313" key="6">
    <source>
        <dbReference type="Proteomes" id="UP000038045"/>
    </source>
</evidence>
<dbReference type="AlphaFoldDB" id="A0A0N5A6Q8"/>
<dbReference type="PANTHER" id="PTHR46671:SF7">
    <property type="entry name" value="CORE-2_I-BRANCHING ENZYME"/>
    <property type="match status" value="1"/>
</dbReference>
<reference evidence="7" key="1">
    <citation type="submission" date="2017-02" db="UniProtKB">
        <authorList>
            <consortium name="WormBaseParasite"/>
        </authorList>
    </citation>
    <scope>IDENTIFICATION</scope>
</reference>
<dbReference type="GO" id="GO:0016757">
    <property type="term" value="F:glycosyltransferase activity"/>
    <property type="evidence" value="ECO:0007669"/>
    <property type="project" value="UniProtKB-KW"/>
</dbReference>
<evidence type="ECO:0000256" key="1">
    <source>
        <dbReference type="ARBA" id="ARBA00004606"/>
    </source>
</evidence>
<organism evidence="6 7">
    <name type="scientific">Parastrongyloides trichosuri</name>
    <name type="common">Possum-specific nematode worm</name>
    <dbReference type="NCBI Taxonomy" id="131310"/>
    <lineage>
        <taxon>Eukaryota</taxon>
        <taxon>Metazoa</taxon>
        <taxon>Ecdysozoa</taxon>
        <taxon>Nematoda</taxon>
        <taxon>Chromadorea</taxon>
        <taxon>Rhabditida</taxon>
        <taxon>Tylenchina</taxon>
        <taxon>Panagrolaimomorpha</taxon>
        <taxon>Strongyloidoidea</taxon>
        <taxon>Strongyloididae</taxon>
        <taxon>Parastrongyloides</taxon>
    </lineage>
</organism>
<keyword evidence="5" id="KW-0325">Glycoprotein</keyword>
<keyword evidence="6" id="KW-1185">Reference proteome</keyword>
<accession>A0A0N5A6Q8</accession>
<dbReference type="Proteomes" id="UP000038045">
    <property type="component" value="Unplaced"/>
</dbReference>
<keyword evidence="3" id="KW-0808">Transferase</keyword>
<dbReference type="Pfam" id="PF02485">
    <property type="entry name" value="Branch"/>
    <property type="match status" value="1"/>
</dbReference>
<name>A0A0N5A6Q8_PARTI</name>
<dbReference type="WBParaSite" id="PTRK_0001767800.1">
    <property type="protein sequence ID" value="PTRK_0001767800.1"/>
    <property type="gene ID" value="PTRK_0001767800"/>
</dbReference>
<evidence type="ECO:0000256" key="4">
    <source>
        <dbReference type="ARBA" id="ARBA00023136"/>
    </source>
</evidence>
<evidence type="ECO:0000256" key="3">
    <source>
        <dbReference type="ARBA" id="ARBA00022679"/>
    </source>
</evidence>
<dbReference type="STRING" id="131310.A0A0N5A6Q8"/>
<dbReference type="PANTHER" id="PTHR46671">
    <property type="entry name" value="PROTEIN CBG11221"/>
    <property type="match status" value="1"/>
</dbReference>
<dbReference type="InterPro" id="IPR003406">
    <property type="entry name" value="Glyco_trans_14"/>
</dbReference>